<name>A0A7T1AJA9_ATRLM</name>
<dbReference type="Proteomes" id="UP000594463">
    <property type="component" value="Chromosome"/>
</dbReference>
<organism evidence="1 2">
    <name type="scientific">Atribacter laminatus</name>
    <dbReference type="NCBI Taxonomy" id="2847778"/>
    <lineage>
        <taxon>Bacteria</taxon>
        <taxon>Pseudomonadati</taxon>
        <taxon>Atribacterota</taxon>
        <taxon>Atribacteria</taxon>
        <taxon>Atribacterales</taxon>
        <taxon>Atribacteraceae</taxon>
        <taxon>Atribacter</taxon>
    </lineage>
</organism>
<accession>A0A7T1AJA9</accession>
<gene>
    <name evidence="1" type="ORF">RT761_00152</name>
</gene>
<evidence type="ECO:0000313" key="2">
    <source>
        <dbReference type="Proteomes" id="UP000594463"/>
    </source>
</evidence>
<evidence type="ECO:0000313" key="1">
    <source>
        <dbReference type="EMBL" id="QPM66966.1"/>
    </source>
</evidence>
<sequence length="49" mass="5840">MPPPSTSSSIDIWESGREFRILVFFSLLFDNHIVMLKHKGWRFRLNSMD</sequence>
<reference evidence="1 2" key="1">
    <citation type="journal article" date="2021" name="Nat. Commun.">
        <title>Isolation of a member of the candidate phylum Atribacteria reveals a unique cell membrane structure.</title>
        <authorList>
            <person name="Taiki K."/>
            <person name="Nobu M.K."/>
            <person name="Kusada H."/>
            <person name="Meng X.-Y."/>
            <person name="Hosoki N."/>
            <person name="Uematsu K."/>
            <person name="Yoshioka H."/>
            <person name="Kamagata Y."/>
            <person name="Tamaki H."/>
        </authorList>
    </citation>
    <scope>NUCLEOTIDE SEQUENCE [LARGE SCALE GENOMIC DNA]</scope>
    <source>
        <strain evidence="1 2">RT761</strain>
    </source>
</reference>
<protein>
    <submittedName>
        <fullName evidence="1">Uncharacterized protein</fullName>
    </submittedName>
</protein>
<dbReference type="AlphaFoldDB" id="A0A7T1AJA9"/>
<keyword evidence="2" id="KW-1185">Reference proteome</keyword>
<dbReference type="KEGG" id="alam:RT761_00152"/>
<dbReference type="EMBL" id="CP065383">
    <property type="protein sequence ID" value="QPM66966.1"/>
    <property type="molecule type" value="Genomic_DNA"/>
</dbReference>
<proteinExistence type="predicted"/>